<dbReference type="KEGG" id="ccot:CCAX7_47500"/>
<evidence type="ECO:0000256" key="2">
    <source>
        <dbReference type="ARBA" id="ARBA00008835"/>
    </source>
</evidence>
<dbReference type="InterPro" id="IPR001712">
    <property type="entry name" value="T3SS_FHIPEP"/>
</dbReference>
<dbReference type="PANTHER" id="PTHR30161:SF1">
    <property type="entry name" value="FLAGELLAR BIOSYNTHESIS PROTEIN FLHA-RELATED"/>
    <property type="match status" value="1"/>
</dbReference>
<keyword evidence="8" id="KW-0282">Flagellum</keyword>
<dbReference type="InterPro" id="IPR042194">
    <property type="entry name" value="FHIPEP_1"/>
</dbReference>
<reference evidence="8 9" key="1">
    <citation type="journal article" date="2019" name="Int. J. Syst. Evol. Microbiol.">
        <title>Capsulimonas corticalis gen. nov., sp. nov., an aerobic capsulated bacterium, of a novel bacterial order, Capsulimonadales ord. nov., of the class Armatimonadia of the phylum Armatimonadetes.</title>
        <authorList>
            <person name="Li J."/>
            <person name="Kudo C."/>
            <person name="Tonouchi A."/>
        </authorList>
    </citation>
    <scope>NUCLEOTIDE SEQUENCE [LARGE SCALE GENOMIC DNA]</scope>
    <source>
        <strain evidence="8 9">AX-7</strain>
    </source>
</reference>
<dbReference type="Gene3D" id="3.40.50.12790">
    <property type="entry name" value="FHIPEP family, domain 4"/>
    <property type="match status" value="1"/>
</dbReference>
<keyword evidence="3 7" id="KW-1003">Cell membrane</keyword>
<feature type="transmembrane region" description="Helical" evidence="7">
    <location>
        <begin position="56"/>
        <end position="74"/>
    </location>
</feature>
<dbReference type="InterPro" id="IPR006301">
    <property type="entry name" value="FlhA"/>
</dbReference>
<dbReference type="AlphaFoldDB" id="A0A402CQD6"/>
<dbReference type="GO" id="GO:0009306">
    <property type="term" value="P:protein secretion"/>
    <property type="evidence" value="ECO:0007669"/>
    <property type="project" value="InterPro"/>
</dbReference>
<gene>
    <name evidence="7" type="primary">flhA</name>
    <name evidence="8" type="ORF">CCAX7_47500</name>
</gene>
<organism evidence="8 9">
    <name type="scientific">Capsulimonas corticalis</name>
    <dbReference type="NCBI Taxonomy" id="2219043"/>
    <lineage>
        <taxon>Bacteria</taxon>
        <taxon>Bacillati</taxon>
        <taxon>Armatimonadota</taxon>
        <taxon>Armatimonadia</taxon>
        <taxon>Capsulimonadales</taxon>
        <taxon>Capsulimonadaceae</taxon>
        <taxon>Capsulimonas</taxon>
    </lineage>
</organism>
<evidence type="ECO:0000256" key="5">
    <source>
        <dbReference type="ARBA" id="ARBA00022989"/>
    </source>
</evidence>
<dbReference type="GO" id="GO:0044780">
    <property type="term" value="P:bacterial-type flagellum assembly"/>
    <property type="evidence" value="ECO:0007669"/>
    <property type="project" value="InterPro"/>
</dbReference>
<dbReference type="PIRSF" id="PIRSF005419">
    <property type="entry name" value="FlhA"/>
    <property type="match status" value="1"/>
</dbReference>
<feature type="transmembrane region" description="Helical" evidence="7">
    <location>
        <begin position="214"/>
        <end position="234"/>
    </location>
</feature>
<protein>
    <recommendedName>
        <fullName evidence="7">Flagellar biosynthesis protein FlhA</fullName>
    </recommendedName>
</protein>
<dbReference type="Gene3D" id="3.40.30.60">
    <property type="entry name" value="FHIPEP family, domain 1"/>
    <property type="match status" value="1"/>
</dbReference>
<dbReference type="InterPro" id="IPR042196">
    <property type="entry name" value="FHIPEP_4"/>
</dbReference>
<feature type="transmembrane region" description="Helical" evidence="7">
    <location>
        <begin position="294"/>
        <end position="311"/>
    </location>
</feature>
<dbReference type="Gene3D" id="1.10.8.540">
    <property type="entry name" value="FHIPEP family, domain 3"/>
    <property type="match status" value="1"/>
</dbReference>
<feature type="transmembrane region" description="Helical" evidence="7">
    <location>
        <begin position="86"/>
        <end position="107"/>
    </location>
</feature>
<dbReference type="InterPro" id="IPR025505">
    <property type="entry name" value="FHIPEP_CS"/>
</dbReference>
<name>A0A402CQD6_9BACT</name>
<dbReference type="RefSeq" id="WP_218025488.1">
    <property type="nucleotide sequence ID" value="NZ_AP025739.1"/>
</dbReference>
<evidence type="ECO:0000313" key="9">
    <source>
        <dbReference type="Proteomes" id="UP000287394"/>
    </source>
</evidence>
<keyword evidence="4 7" id="KW-0812">Transmembrane</keyword>
<dbReference type="Proteomes" id="UP000287394">
    <property type="component" value="Chromosome"/>
</dbReference>
<dbReference type="PRINTS" id="PR00949">
    <property type="entry name" value="TYPE3IMAPROT"/>
</dbReference>
<evidence type="ECO:0000256" key="6">
    <source>
        <dbReference type="ARBA" id="ARBA00023136"/>
    </source>
</evidence>
<keyword evidence="7" id="KW-1006">Bacterial flagellum protein export</keyword>
<evidence type="ECO:0000256" key="7">
    <source>
        <dbReference type="RuleBase" id="RU364093"/>
    </source>
</evidence>
<evidence type="ECO:0000256" key="1">
    <source>
        <dbReference type="ARBA" id="ARBA00004651"/>
    </source>
</evidence>
<keyword evidence="7" id="KW-0813">Transport</keyword>
<dbReference type="FunCoup" id="A0A402CQD6">
    <property type="interactions" value="139"/>
</dbReference>
<feature type="transmembrane region" description="Helical" evidence="7">
    <location>
        <begin position="254"/>
        <end position="273"/>
    </location>
</feature>
<dbReference type="EMBL" id="AP025739">
    <property type="protein sequence ID" value="BDI32699.1"/>
    <property type="molecule type" value="Genomic_DNA"/>
</dbReference>
<proteinExistence type="inferred from homology"/>
<evidence type="ECO:0000256" key="4">
    <source>
        <dbReference type="ARBA" id="ARBA00022692"/>
    </source>
</evidence>
<dbReference type="Pfam" id="PF00771">
    <property type="entry name" value="FHIPEP"/>
    <property type="match status" value="1"/>
</dbReference>
<feature type="transmembrane region" description="Helical" evidence="7">
    <location>
        <begin position="127"/>
        <end position="150"/>
    </location>
</feature>
<comment type="function">
    <text evidence="7">Required for formation of the rod structure of the flagellar apparatus. Together with FliI and FliH, may constitute the export apparatus of flagellin.</text>
</comment>
<feature type="transmembrane region" description="Helical" evidence="7">
    <location>
        <begin position="32"/>
        <end position="50"/>
    </location>
</feature>
<dbReference type="GO" id="GO:0005886">
    <property type="term" value="C:plasma membrane"/>
    <property type="evidence" value="ECO:0007669"/>
    <property type="project" value="UniProtKB-SubCell"/>
</dbReference>
<accession>A0A402CQD6</accession>
<dbReference type="NCBIfam" id="TIGR01398">
    <property type="entry name" value="FlhA"/>
    <property type="match status" value="1"/>
</dbReference>
<keyword evidence="6 7" id="KW-0472">Membrane</keyword>
<sequence>MAVTTGVQSQGTGGAPSGIMGFFAKAAQQTDIAMALALIGMIAMLILPLPEALLDLGLVLNLAGAVLILLTSLYTTEPLQFSVFPALLLVTTLFRLALEVSAMKLIIGTGSAGHVIKTFGEVVIGGNYVVGIIVFLLLVVVQFVVITAGAGRVAEVAARFTLDAMPGKQMAIDADLNAGVITQDQARDRRKAVGQEADFYGAMDGANKFVRGDAIAAIVIIVLNIIGGFAMGLSKGEDVVQVLQKYTILTVGEGLVAQIPALLISTSAGLMVTRAASDTAMGGDIARQLFTSPRPLIIAGCLVLLFIPFGFPAPQTLLVAGILGGTGFMLIANEKKAVAVAHENAIAAAAPKPLAATTPQSLLPLLNVDVLELNFGYGLLGLVDQAAGGDLLDRITMIRQKTALELGLVIPTVRIRDDLHLRSNDYTIKLKGASVASGTVHPSSIMLIDPGVVIDPIVDGIPTREPAFGVPAQWVPKAMRDRAEMAGYTVVDPSSVITTHLAEVIKSYAAEIITRQDSQALIEHIRQANSAVVEELIPALMSVGEVQKVLQHLLRERISIRDMVTILETLADNASKTKDMDMLGEWVRAALARSICRQYVDESSGTLHALTLDPQLEQTLMEAVVPGSPALSLEPSVAREFLRSLGQHVERMAALGYQQPLLICMAALRLPLRRLTERSLPQLVILSYHEIVPNTDVRAVGSVTGTEHA</sequence>
<evidence type="ECO:0000313" key="8">
    <source>
        <dbReference type="EMBL" id="BDI32699.1"/>
    </source>
</evidence>
<dbReference type="PANTHER" id="PTHR30161">
    <property type="entry name" value="FLAGELLAR EXPORT PROTEIN, MEMBRANE FLHA SUBUNIT-RELATED"/>
    <property type="match status" value="1"/>
</dbReference>
<keyword evidence="8" id="KW-0969">Cilium</keyword>
<dbReference type="InterPro" id="IPR042193">
    <property type="entry name" value="FHIPEP_3"/>
</dbReference>
<dbReference type="PROSITE" id="PS00994">
    <property type="entry name" value="FHIPEP"/>
    <property type="match status" value="1"/>
</dbReference>
<keyword evidence="5 7" id="KW-1133">Transmembrane helix</keyword>
<keyword evidence="7" id="KW-1005">Bacterial flagellum biogenesis</keyword>
<keyword evidence="8" id="KW-0966">Cell projection</keyword>
<evidence type="ECO:0000256" key="3">
    <source>
        <dbReference type="ARBA" id="ARBA00022475"/>
    </source>
</evidence>
<comment type="subcellular location">
    <subcellularLocation>
        <location evidence="1 7">Cell membrane</location>
        <topology evidence="1 7">Multi-pass membrane protein</topology>
    </subcellularLocation>
</comment>
<keyword evidence="9" id="KW-1185">Reference proteome</keyword>
<comment type="similarity">
    <text evidence="2 7">Belongs to the FHIPEP (flagella/HR/invasion proteins export pore) family.</text>
</comment>
<keyword evidence="7" id="KW-0653">Protein transport</keyword>